<keyword evidence="2" id="KW-0732">Signal</keyword>
<dbReference type="SMART" id="SM00722">
    <property type="entry name" value="CASH"/>
    <property type="match status" value="2"/>
</dbReference>
<evidence type="ECO:0000313" key="4">
    <source>
        <dbReference type="EMBL" id="SCY64000.1"/>
    </source>
</evidence>
<name>A0A1G5HL05_9GAMM</name>
<dbReference type="SMART" id="SM00710">
    <property type="entry name" value="PbH1"/>
    <property type="match status" value="8"/>
</dbReference>
<protein>
    <submittedName>
        <fullName evidence="4">Nitrous oxidase accessory protein</fullName>
    </submittedName>
</protein>
<sequence>MHFPARIIGLVLLAAGAACPAWGAELRPQPGEALQQVVDRAAEGDTVVVPEGTHTVEALRLDKALTLAGEEDAVLDGGGSGDVIRVTAPGVTIQGLEIRHSGMDLNEMNAGVFVEGSATGTRIEDCFIDRTAWGIWVDGAASPVIRDNRIHGNAEVVSPDRGNGVQLWDVSGALVTGNEIWETRDGIYIEVSHGGNVLHDNHLHHLRYGVHYMYSHRNEVTNNRTHDTRAGYALMMSDNLEVHHNRSADDEDYGLLLNYVKQSAIHHNRVDPGPEKCAFVYNAQYNDFHHNRFRGCEVGIHLTAGSFHNRIHQNAFLHSRNQVKYVGNREQEWSRDGRGNYWSDYLGWDTDGDGIGDVPYRPNDMVDKLIWKYPLVRILMNSPAVQTLRWIQQQFPALRSPGVTDRHPLMDPEGVTP</sequence>
<keyword evidence="1" id="KW-0677">Repeat</keyword>
<proteinExistence type="predicted"/>
<reference evidence="5" key="1">
    <citation type="submission" date="2016-10" db="EMBL/GenBank/DDBJ databases">
        <authorList>
            <person name="Varghese N."/>
        </authorList>
    </citation>
    <scope>NUCLEOTIDE SEQUENCE [LARGE SCALE GENOMIC DNA]</scope>
    <source>
        <strain evidence="5">HL 19</strain>
    </source>
</reference>
<dbReference type="InterPro" id="IPR026464">
    <property type="entry name" value="NosD_copper_fam"/>
</dbReference>
<dbReference type="EMBL" id="FMUN01000009">
    <property type="protein sequence ID" value="SCY64000.1"/>
    <property type="molecule type" value="Genomic_DNA"/>
</dbReference>
<dbReference type="NCBIfam" id="TIGR04247">
    <property type="entry name" value="NosD_copper_fam"/>
    <property type="match status" value="1"/>
</dbReference>
<dbReference type="Gene3D" id="2.160.20.10">
    <property type="entry name" value="Single-stranded right-handed beta-helix, Pectin lyase-like"/>
    <property type="match status" value="1"/>
</dbReference>
<keyword evidence="5" id="KW-1185">Reference proteome</keyword>
<dbReference type="InterPro" id="IPR011050">
    <property type="entry name" value="Pectin_lyase_fold/virulence"/>
</dbReference>
<dbReference type="PANTHER" id="PTHR22990">
    <property type="entry name" value="F-BOX ONLY PROTEIN"/>
    <property type="match status" value="1"/>
</dbReference>
<feature type="chain" id="PRO_5010288681" evidence="2">
    <location>
        <begin position="24"/>
        <end position="417"/>
    </location>
</feature>
<dbReference type="SUPFAM" id="SSF51126">
    <property type="entry name" value="Pectin lyase-like"/>
    <property type="match status" value="1"/>
</dbReference>
<dbReference type="InterPro" id="IPR007742">
    <property type="entry name" value="NosD_dom"/>
</dbReference>
<feature type="signal peptide" evidence="2">
    <location>
        <begin position="1"/>
        <end position="23"/>
    </location>
</feature>
<dbReference type="Proteomes" id="UP000183104">
    <property type="component" value="Unassembled WGS sequence"/>
</dbReference>
<dbReference type="AlphaFoldDB" id="A0A1G5HL05"/>
<accession>A0A1G5HL05</accession>
<dbReference type="InterPro" id="IPR006626">
    <property type="entry name" value="PbH1"/>
</dbReference>
<gene>
    <name evidence="4" type="ORF">SAMN05661077_2790</name>
</gene>
<feature type="domain" description="Carbohydrate-binding/sugar hydrolysis" evidence="3">
    <location>
        <begin position="41"/>
        <end position="190"/>
    </location>
</feature>
<evidence type="ECO:0000313" key="5">
    <source>
        <dbReference type="Proteomes" id="UP000183104"/>
    </source>
</evidence>
<evidence type="ECO:0000256" key="1">
    <source>
        <dbReference type="ARBA" id="ARBA00022737"/>
    </source>
</evidence>
<dbReference type="PROSITE" id="PS51257">
    <property type="entry name" value="PROKAR_LIPOPROTEIN"/>
    <property type="match status" value="1"/>
</dbReference>
<dbReference type="InterPro" id="IPR006633">
    <property type="entry name" value="Carb-bd_sugar_hydrolysis-dom"/>
</dbReference>
<organism evidence="4 5">
    <name type="scientific">Thiohalorhabdus denitrificans</name>
    <dbReference type="NCBI Taxonomy" id="381306"/>
    <lineage>
        <taxon>Bacteria</taxon>
        <taxon>Pseudomonadati</taxon>
        <taxon>Pseudomonadota</taxon>
        <taxon>Gammaproteobacteria</taxon>
        <taxon>Thiohalorhabdales</taxon>
        <taxon>Thiohalorhabdaceae</taxon>
        <taxon>Thiohalorhabdus</taxon>
    </lineage>
</organism>
<dbReference type="RefSeq" id="WP_054965494.1">
    <property type="nucleotide sequence ID" value="NZ_FMUN01000009.1"/>
</dbReference>
<dbReference type="InterPro" id="IPR051550">
    <property type="entry name" value="SCF-Subunits/Alg-Epimerases"/>
</dbReference>
<evidence type="ECO:0000256" key="2">
    <source>
        <dbReference type="SAM" id="SignalP"/>
    </source>
</evidence>
<dbReference type="Pfam" id="PF05048">
    <property type="entry name" value="NosD"/>
    <property type="match status" value="1"/>
</dbReference>
<feature type="domain" description="Carbohydrate-binding/sugar hydrolysis" evidence="3">
    <location>
        <begin position="197"/>
        <end position="358"/>
    </location>
</feature>
<dbReference type="STRING" id="381306.AN478_04905"/>
<dbReference type="PANTHER" id="PTHR22990:SF15">
    <property type="entry name" value="F-BOX ONLY PROTEIN 10"/>
    <property type="match status" value="1"/>
</dbReference>
<evidence type="ECO:0000259" key="3">
    <source>
        <dbReference type="SMART" id="SM00722"/>
    </source>
</evidence>
<dbReference type="InterPro" id="IPR012334">
    <property type="entry name" value="Pectin_lyas_fold"/>
</dbReference>